<dbReference type="EMBL" id="BARW01030292">
    <property type="protein sequence ID" value="GAJ04431.1"/>
    <property type="molecule type" value="Genomic_DNA"/>
</dbReference>
<accession>X1UWZ8</accession>
<gene>
    <name evidence="1" type="ORF">S12H4_48464</name>
</gene>
<comment type="caution">
    <text evidence="1">The sequence shown here is derived from an EMBL/GenBank/DDBJ whole genome shotgun (WGS) entry which is preliminary data.</text>
</comment>
<proteinExistence type="predicted"/>
<protein>
    <submittedName>
        <fullName evidence="1">Uncharacterized protein</fullName>
    </submittedName>
</protein>
<reference evidence="1" key="1">
    <citation type="journal article" date="2014" name="Front. Microbiol.">
        <title>High frequency of phylogenetically diverse reductive dehalogenase-homologous genes in deep subseafloor sedimentary metagenomes.</title>
        <authorList>
            <person name="Kawai M."/>
            <person name="Futagami T."/>
            <person name="Toyoda A."/>
            <person name="Takaki Y."/>
            <person name="Nishi S."/>
            <person name="Hori S."/>
            <person name="Arai W."/>
            <person name="Tsubouchi T."/>
            <person name="Morono Y."/>
            <person name="Uchiyama I."/>
            <person name="Ito T."/>
            <person name="Fujiyama A."/>
            <person name="Inagaki F."/>
            <person name="Takami H."/>
        </authorList>
    </citation>
    <scope>NUCLEOTIDE SEQUENCE</scope>
    <source>
        <strain evidence="1">Expedition CK06-06</strain>
    </source>
</reference>
<evidence type="ECO:0000313" key="1">
    <source>
        <dbReference type="EMBL" id="GAJ04431.1"/>
    </source>
</evidence>
<name>X1UWZ8_9ZZZZ</name>
<dbReference type="AlphaFoldDB" id="X1UWZ8"/>
<sequence length="60" mass="6768">MKCADVILTLEDLAENPEQDLDINRVHALHFAVAVIRSLPQNLKDCIDAILDLENARLKE</sequence>
<organism evidence="1">
    <name type="scientific">marine sediment metagenome</name>
    <dbReference type="NCBI Taxonomy" id="412755"/>
    <lineage>
        <taxon>unclassified sequences</taxon>
        <taxon>metagenomes</taxon>
        <taxon>ecological metagenomes</taxon>
    </lineage>
</organism>